<evidence type="ECO:0000313" key="1">
    <source>
        <dbReference type="EMBL" id="KKQ49615.1"/>
    </source>
</evidence>
<protein>
    <submittedName>
        <fullName evidence="1">Uncharacterized protein</fullName>
    </submittedName>
</protein>
<dbReference type="SUPFAM" id="SSF52266">
    <property type="entry name" value="SGNH hydrolase"/>
    <property type="match status" value="1"/>
</dbReference>
<accession>A0A0G0IF63</accession>
<dbReference type="Gene3D" id="3.40.50.1110">
    <property type="entry name" value="SGNH hydrolase"/>
    <property type="match status" value="1"/>
</dbReference>
<evidence type="ECO:0000313" key="2">
    <source>
        <dbReference type="Proteomes" id="UP000034231"/>
    </source>
</evidence>
<dbReference type="EMBL" id="LBTX01000012">
    <property type="protein sequence ID" value="KKQ49615.1"/>
    <property type="molecule type" value="Genomic_DNA"/>
</dbReference>
<dbReference type="InterPro" id="IPR036514">
    <property type="entry name" value="SGNH_hydro_sf"/>
</dbReference>
<dbReference type="CDD" id="cd00229">
    <property type="entry name" value="SGNH_hydrolase"/>
    <property type="match status" value="1"/>
</dbReference>
<gene>
    <name evidence="1" type="ORF">US68_C0012G0010</name>
</gene>
<organism evidence="1 2">
    <name type="scientific">Candidatus Shapirobacteria bacterium GW2011_GWE1_38_10</name>
    <dbReference type="NCBI Taxonomy" id="1618488"/>
    <lineage>
        <taxon>Bacteria</taxon>
        <taxon>Candidatus Shapironibacteriota</taxon>
    </lineage>
</organism>
<proteinExistence type="predicted"/>
<sequence>MDKNILRVIIFLSIATLIVIGINNTQGLKPLEKVLPIVKLLPINTPIPTVKVYKLIDQYLPPQIATTSSYTLIFLGDSMTEALGENFDFLRLNLAKYYPKKVFGLFNYGFGSTNILSIQDRLDNSTAYQGKDFSAILDRYFDIILIESSGTNPLSEFPLDIGLQKQSTALDIMVAKIADTHPNSLIIFIATIAPSQFYGKGVVDLSPQMRIQWANERRAYIENHISYAKRHNIPLINVYEKTLDKNGVTITKYINTGNYIHPSVKGVTLISQMIADYLYQNKILLN</sequence>
<dbReference type="AlphaFoldDB" id="A0A0G0IF63"/>
<dbReference type="Proteomes" id="UP000034231">
    <property type="component" value="Unassembled WGS sequence"/>
</dbReference>
<name>A0A0G0IF63_9BACT</name>
<reference evidence="1 2" key="1">
    <citation type="journal article" date="2015" name="Nature">
        <title>rRNA introns, odd ribosomes, and small enigmatic genomes across a large radiation of phyla.</title>
        <authorList>
            <person name="Brown C.T."/>
            <person name="Hug L.A."/>
            <person name="Thomas B.C."/>
            <person name="Sharon I."/>
            <person name="Castelle C.J."/>
            <person name="Singh A."/>
            <person name="Wilkins M.J."/>
            <person name="Williams K.H."/>
            <person name="Banfield J.F."/>
        </authorList>
    </citation>
    <scope>NUCLEOTIDE SEQUENCE [LARGE SCALE GENOMIC DNA]</scope>
</reference>
<comment type="caution">
    <text evidence="1">The sequence shown here is derived from an EMBL/GenBank/DDBJ whole genome shotgun (WGS) entry which is preliminary data.</text>
</comment>